<feature type="transmembrane region" description="Helical" evidence="7">
    <location>
        <begin position="82"/>
        <end position="102"/>
    </location>
</feature>
<evidence type="ECO:0000256" key="1">
    <source>
        <dbReference type="ARBA" id="ARBA00004508"/>
    </source>
</evidence>
<feature type="transmembrane region" description="Helical" evidence="7">
    <location>
        <begin position="44"/>
        <end position="62"/>
    </location>
</feature>
<dbReference type="Gramene" id="mRNA:HanXRQr2_Chr13g0590331">
    <property type="protein sequence ID" value="mRNA:HanXRQr2_Chr13g0590331"/>
    <property type="gene ID" value="HanXRQr2_Chr13g0590331"/>
</dbReference>
<evidence type="ECO:0000256" key="5">
    <source>
        <dbReference type="ARBA" id="ARBA00022989"/>
    </source>
</evidence>
<evidence type="ECO:0000256" key="4">
    <source>
        <dbReference type="ARBA" id="ARBA00022692"/>
    </source>
</evidence>
<evidence type="ECO:0000313" key="9">
    <source>
        <dbReference type="Proteomes" id="UP000215914"/>
    </source>
</evidence>
<dbReference type="Gene3D" id="1.20.120.1780">
    <property type="entry name" value="UbiA prenyltransferase"/>
    <property type="match status" value="1"/>
</dbReference>
<keyword evidence="9" id="KW-1185">Reference proteome</keyword>
<reference evidence="8" key="2">
    <citation type="submission" date="2020-06" db="EMBL/GenBank/DDBJ databases">
        <title>Helianthus annuus Genome sequencing and assembly Release 2.</title>
        <authorList>
            <person name="Gouzy J."/>
            <person name="Langlade N."/>
            <person name="Munos S."/>
        </authorList>
    </citation>
    <scope>NUCLEOTIDE SEQUENCE</scope>
    <source>
        <tissue evidence="8">Leaves</tissue>
    </source>
</reference>
<dbReference type="PANTHER" id="PTHR43009">
    <property type="entry name" value="HOMOGENTISATE SOLANESYLTRANSFERASE, CHLOROPLASTIC"/>
    <property type="match status" value="1"/>
</dbReference>
<reference evidence="8" key="1">
    <citation type="journal article" date="2017" name="Nature">
        <title>The sunflower genome provides insights into oil metabolism, flowering and Asterid evolution.</title>
        <authorList>
            <person name="Badouin H."/>
            <person name="Gouzy J."/>
            <person name="Grassa C.J."/>
            <person name="Murat F."/>
            <person name="Staton S.E."/>
            <person name="Cottret L."/>
            <person name="Lelandais-Briere C."/>
            <person name="Owens G.L."/>
            <person name="Carrere S."/>
            <person name="Mayjonade B."/>
            <person name="Legrand L."/>
            <person name="Gill N."/>
            <person name="Kane N.C."/>
            <person name="Bowers J.E."/>
            <person name="Hubner S."/>
            <person name="Bellec A."/>
            <person name="Berard A."/>
            <person name="Berges H."/>
            <person name="Blanchet N."/>
            <person name="Boniface M.C."/>
            <person name="Brunel D."/>
            <person name="Catrice O."/>
            <person name="Chaidir N."/>
            <person name="Claudel C."/>
            <person name="Donnadieu C."/>
            <person name="Faraut T."/>
            <person name="Fievet G."/>
            <person name="Helmstetter N."/>
            <person name="King M."/>
            <person name="Knapp S.J."/>
            <person name="Lai Z."/>
            <person name="Le Paslier M.C."/>
            <person name="Lippi Y."/>
            <person name="Lorenzon L."/>
            <person name="Mandel J.R."/>
            <person name="Marage G."/>
            <person name="Marchand G."/>
            <person name="Marquand E."/>
            <person name="Bret-Mestries E."/>
            <person name="Morien E."/>
            <person name="Nambeesan S."/>
            <person name="Nguyen T."/>
            <person name="Pegot-Espagnet P."/>
            <person name="Pouilly N."/>
            <person name="Raftis F."/>
            <person name="Sallet E."/>
            <person name="Schiex T."/>
            <person name="Thomas J."/>
            <person name="Vandecasteele C."/>
            <person name="Vares D."/>
            <person name="Vear F."/>
            <person name="Vautrin S."/>
            <person name="Crespi M."/>
            <person name="Mangin B."/>
            <person name="Burke J.M."/>
            <person name="Salse J."/>
            <person name="Munos S."/>
            <person name="Vincourt P."/>
            <person name="Rieseberg L.H."/>
            <person name="Langlade N.B."/>
        </authorList>
    </citation>
    <scope>NUCLEOTIDE SEQUENCE</scope>
    <source>
        <tissue evidence="8">Leaves</tissue>
    </source>
</reference>
<accession>A0A9K3EH19</accession>
<dbReference type="Proteomes" id="UP000215914">
    <property type="component" value="Unassembled WGS sequence"/>
</dbReference>
<organism evidence="8 9">
    <name type="scientific">Helianthus annuus</name>
    <name type="common">Common sunflower</name>
    <dbReference type="NCBI Taxonomy" id="4232"/>
    <lineage>
        <taxon>Eukaryota</taxon>
        <taxon>Viridiplantae</taxon>
        <taxon>Streptophyta</taxon>
        <taxon>Embryophyta</taxon>
        <taxon>Tracheophyta</taxon>
        <taxon>Spermatophyta</taxon>
        <taxon>Magnoliopsida</taxon>
        <taxon>eudicotyledons</taxon>
        <taxon>Gunneridae</taxon>
        <taxon>Pentapetalae</taxon>
        <taxon>asterids</taxon>
        <taxon>campanulids</taxon>
        <taxon>Asterales</taxon>
        <taxon>Asteraceae</taxon>
        <taxon>Asteroideae</taxon>
        <taxon>Heliantheae alliance</taxon>
        <taxon>Heliantheae</taxon>
        <taxon>Helianthus</taxon>
    </lineage>
</organism>
<dbReference type="InterPro" id="IPR000537">
    <property type="entry name" value="UbiA_prenyltransferase"/>
</dbReference>
<keyword evidence="5 7" id="KW-1133">Transmembrane helix</keyword>
<evidence type="ECO:0000313" key="8">
    <source>
        <dbReference type="EMBL" id="KAF5773595.1"/>
    </source>
</evidence>
<feature type="transmembrane region" description="Helical" evidence="7">
    <location>
        <begin position="149"/>
        <end position="167"/>
    </location>
</feature>
<gene>
    <name evidence="8" type="ORF">HanXRQr2_Chr13g0590331</name>
</gene>
<dbReference type="GO" id="GO:0010176">
    <property type="term" value="F:homogentisate phytyltransferase activity"/>
    <property type="evidence" value="ECO:0007669"/>
    <property type="project" value="UniProtKB-EC"/>
</dbReference>
<evidence type="ECO:0000256" key="3">
    <source>
        <dbReference type="ARBA" id="ARBA00022679"/>
    </source>
</evidence>
<keyword evidence="4 7" id="KW-0812">Transmembrane</keyword>
<dbReference type="PANTHER" id="PTHR43009:SF8">
    <property type="entry name" value="HOMOGENTISATE PHYTYLTRANSFERASE"/>
    <property type="match status" value="1"/>
</dbReference>
<keyword evidence="6 7" id="KW-0472">Membrane</keyword>
<comment type="subcellular location">
    <subcellularLocation>
        <location evidence="1">Plastid</location>
        <location evidence="1">Chloroplast membrane</location>
        <topology evidence="1">Multi-pass membrane protein</topology>
    </subcellularLocation>
</comment>
<feature type="transmembrane region" description="Helical" evidence="7">
    <location>
        <begin position="20"/>
        <end position="37"/>
    </location>
</feature>
<protein>
    <submittedName>
        <fullName evidence="8">Homogentisate phytyltransferase</fullName>
        <ecNumber evidence="8">2.5.1.115</ecNumber>
    </submittedName>
</protein>
<dbReference type="EMBL" id="MNCJ02000328">
    <property type="protein sequence ID" value="KAF5773595.1"/>
    <property type="molecule type" value="Genomic_DNA"/>
</dbReference>
<dbReference type="AlphaFoldDB" id="A0A9K3EH19"/>
<evidence type="ECO:0000256" key="2">
    <source>
        <dbReference type="ARBA" id="ARBA00005985"/>
    </source>
</evidence>
<proteinExistence type="inferred from homology"/>
<sequence length="174" mass="20142">MNQGFCLGWSVKSWHLKLCLFLWYTVGTAYSVHLPLLRWKKYPVVVAICSWLFQGVTLPMLFHLHAQTNIHGRPLSLSKHAIFVFGIMGIHSMALLIFKDIPDVEGDKRHGFHSFASKFGQKRVFWICIWLLELIYGVAILIGLSSTHLWIRLAMVTYIYILIIMGIRHNIISY</sequence>
<comment type="caution">
    <text evidence="8">The sequence shown here is derived from an EMBL/GenBank/DDBJ whole genome shotgun (WGS) entry which is preliminary data.</text>
</comment>
<evidence type="ECO:0000256" key="6">
    <source>
        <dbReference type="ARBA" id="ARBA00023136"/>
    </source>
</evidence>
<dbReference type="Pfam" id="PF01040">
    <property type="entry name" value="UbiA"/>
    <property type="match status" value="1"/>
</dbReference>
<dbReference type="EC" id="2.5.1.115" evidence="8"/>
<feature type="transmembrane region" description="Helical" evidence="7">
    <location>
        <begin position="123"/>
        <end position="143"/>
    </location>
</feature>
<evidence type="ECO:0000256" key="7">
    <source>
        <dbReference type="SAM" id="Phobius"/>
    </source>
</evidence>
<name>A0A9K3EH19_HELAN</name>
<dbReference type="GO" id="GO:0031969">
    <property type="term" value="C:chloroplast membrane"/>
    <property type="evidence" value="ECO:0007669"/>
    <property type="project" value="UniProtKB-SubCell"/>
</dbReference>
<keyword evidence="3 8" id="KW-0808">Transferase</keyword>
<comment type="similarity">
    <text evidence="2">Belongs to the UbiA prenyltransferase family.</text>
</comment>